<keyword evidence="8" id="KW-0449">Lipoprotein</keyword>
<feature type="binding site" evidence="9">
    <location>
        <begin position="269"/>
        <end position="272"/>
    </location>
    <ligand>
        <name>GTP</name>
        <dbReference type="ChEBI" id="CHEBI:37565"/>
    </ligand>
</feature>
<dbReference type="GO" id="GO:0003924">
    <property type="term" value="F:GTPase activity"/>
    <property type="evidence" value="ECO:0007669"/>
    <property type="project" value="InterPro"/>
</dbReference>
<feature type="binding site" evidence="10">
    <location>
        <position position="181"/>
    </location>
    <ligand>
        <name>Mg(2+)</name>
        <dbReference type="ChEBI" id="CHEBI:18420"/>
    </ligand>
</feature>
<dbReference type="FunFam" id="3.40.50.300:FF:000720">
    <property type="entry name" value="Guanine nucleotide-binding protein G(k) subunit alpha"/>
    <property type="match status" value="1"/>
</dbReference>
<feature type="non-terminal residue" evidence="11">
    <location>
        <position position="1"/>
    </location>
</feature>
<dbReference type="InterPro" id="IPR001019">
    <property type="entry name" value="Gprotein_alpha_su"/>
</dbReference>
<feature type="binding site" evidence="9">
    <location>
        <begin position="200"/>
        <end position="204"/>
    </location>
    <ligand>
        <name>GTP</name>
        <dbReference type="ChEBI" id="CHEBI:37565"/>
    </ligand>
</feature>
<dbReference type="InterPro" id="IPR001408">
    <property type="entry name" value="Gprotein_alpha_I"/>
</dbReference>
<keyword evidence="4 10" id="KW-0460">Magnesium</keyword>
<dbReference type="FunFam" id="3.40.50.300:FF:002307">
    <property type="entry name" value="Guanine nucleotide-binding protein G(k) subunit alpha"/>
    <property type="match status" value="1"/>
</dbReference>
<evidence type="ECO:0000256" key="9">
    <source>
        <dbReference type="PIRSR" id="PIRSR601019-1"/>
    </source>
</evidence>
<dbReference type="GO" id="GO:0007188">
    <property type="term" value="P:adenylate cyclase-modulating G protein-coupled receptor signaling pathway"/>
    <property type="evidence" value="ECO:0007669"/>
    <property type="project" value="InterPro"/>
</dbReference>
<proteinExistence type="predicted"/>
<feature type="binding site" evidence="9">
    <location>
        <begin position="43"/>
        <end position="48"/>
    </location>
    <ligand>
        <name>GTP</name>
        <dbReference type="ChEBI" id="CHEBI:37565"/>
    </ligand>
</feature>
<dbReference type="PANTHER" id="PTHR10218">
    <property type="entry name" value="GTP-BINDING PROTEIN ALPHA SUBUNIT"/>
    <property type="match status" value="1"/>
</dbReference>
<dbReference type="GO" id="GO:0046872">
    <property type="term" value="F:metal ion binding"/>
    <property type="evidence" value="ECO:0007669"/>
    <property type="project" value="UniProtKB-KW"/>
</dbReference>
<dbReference type="SMART" id="SM00275">
    <property type="entry name" value="G_alpha"/>
    <property type="match status" value="1"/>
</dbReference>
<evidence type="ECO:0000256" key="1">
    <source>
        <dbReference type="ARBA" id="ARBA00022707"/>
    </source>
</evidence>
<evidence type="ECO:0000256" key="2">
    <source>
        <dbReference type="ARBA" id="ARBA00022723"/>
    </source>
</evidence>
<evidence type="ECO:0000256" key="6">
    <source>
        <dbReference type="ARBA" id="ARBA00023139"/>
    </source>
</evidence>
<dbReference type="EMBL" id="CATQJA010001013">
    <property type="protein sequence ID" value="CAJ0565252.1"/>
    <property type="molecule type" value="Genomic_DNA"/>
</dbReference>
<protein>
    <recommendedName>
        <fullName evidence="14">Guanine nucleotide-binding protein G(I) subunit alpha</fullName>
    </recommendedName>
</protein>
<dbReference type="InterPro" id="IPR027417">
    <property type="entry name" value="P-loop_NTPase"/>
</dbReference>
<keyword evidence="7" id="KW-0807">Transducer</keyword>
<dbReference type="SUPFAM" id="SSF52540">
    <property type="entry name" value="P-loop containing nucleoside triphosphate hydrolases"/>
    <property type="match status" value="1"/>
</dbReference>
<feature type="binding site" evidence="9">
    <location>
        <position position="327"/>
    </location>
    <ligand>
        <name>GTP</name>
        <dbReference type="ChEBI" id="CHEBI:37565"/>
    </ligand>
</feature>
<dbReference type="PRINTS" id="PR00318">
    <property type="entry name" value="GPROTEINA"/>
</dbReference>
<keyword evidence="6" id="KW-0564">Palmitate</keyword>
<dbReference type="SUPFAM" id="SSF47895">
    <property type="entry name" value="Transducin (alpha subunit), insertion domain"/>
    <property type="match status" value="1"/>
</dbReference>
<dbReference type="Gene3D" id="3.40.50.300">
    <property type="entry name" value="P-loop containing nucleotide triphosphate hydrolases"/>
    <property type="match status" value="1"/>
</dbReference>
<dbReference type="GO" id="GO:0005525">
    <property type="term" value="F:GTP binding"/>
    <property type="evidence" value="ECO:0007669"/>
    <property type="project" value="UniProtKB-KW"/>
</dbReference>
<evidence type="ECO:0000256" key="7">
    <source>
        <dbReference type="ARBA" id="ARBA00023224"/>
    </source>
</evidence>
<feature type="binding site" evidence="9">
    <location>
        <begin position="175"/>
        <end position="181"/>
    </location>
    <ligand>
        <name>GTP</name>
        <dbReference type="ChEBI" id="CHEBI:37565"/>
    </ligand>
</feature>
<dbReference type="GO" id="GO:0031683">
    <property type="term" value="F:G-protein beta/gamma-subunit complex binding"/>
    <property type="evidence" value="ECO:0007669"/>
    <property type="project" value="InterPro"/>
</dbReference>
<dbReference type="PROSITE" id="PS51882">
    <property type="entry name" value="G_ALPHA"/>
    <property type="match status" value="1"/>
</dbReference>
<evidence type="ECO:0000256" key="8">
    <source>
        <dbReference type="ARBA" id="ARBA00023288"/>
    </source>
</evidence>
<evidence type="ECO:0000256" key="5">
    <source>
        <dbReference type="ARBA" id="ARBA00023134"/>
    </source>
</evidence>
<evidence type="ECO:0008006" key="14">
    <source>
        <dbReference type="Google" id="ProtNLM"/>
    </source>
</evidence>
<dbReference type="Pfam" id="PF00503">
    <property type="entry name" value="G-alpha"/>
    <property type="match status" value="1"/>
</dbReference>
<comment type="caution">
    <text evidence="11">The sequence shown here is derived from an EMBL/GenBank/DDBJ whole genome shotgun (WGS) entry which is preliminary data.</text>
</comment>
<keyword evidence="2 10" id="KW-0479">Metal-binding</keyword>
<dbReference type="EMBL" id="CATQJA010002701">
    <property type="protein sequence ID" value="CAJ0584799.1"/>
    <property type="molecule type" value="Genomic_DNA"/>
</dbReference>
<feature type="binding site" evidence="9">
    <location>
        <begin position="150"/>
        <end position="151"/>
    </location>
    <ligand>
        <name>GTP</name>
        <dbReference type="ChEBI" id="CHEBI:37565"/>
    </ligand>
</feature>
<dbReference type="PANTHER" id="PTHR10218:SF227">
    <property type="entry name" value="G PROTEIN ALPHA I SUBUNIT"/>
    <property type="match status" value="1"/>
</dbReference>
<dbReference type="AlphaFoldDB" id="A0AA36FSC4"/>
<dbReference type="InterPro" id="IPR011025">
    <property type="entry name" value="GproteinA_insert"/>
</dbReference>
<evidence type="ECO:0000256" key="10">
    <source>
        <dbReference type="PIRSR" id="PIRSR601019-2"/>
    </source>
</evidence>
<dbReference type="Proteomes" id="UP001177023">
    <property type="component" value="Unassembled WGS sequence"/>
</dbReference>
<evidence type="ECO:0000313" key="11">
    <source>
        <dbReference type="EMBL" id="CAJ0565252.1"/>
    </source>
</evidence>
<keyword evidence="13" id="KW-1185">Reference proteome</keyword>
<name>A0AA36FSC4_9BILA</name>
<dbReference type="CDD" id="cd00066">
    <property type="entry name" value="G-alpha"/>
    <property type="match status" value="1"/>
</dbReference>
<evidence type="ECO:0000313" key="13">
    <source>
        <dbReference type="Proteomes" id="UP001177023"/>
    </source>
</evidence>
<evidence type="ECO:0000313" key="12">
    <source>
        <dbReference type="EMBL" id="CAJ0584799.1"/>
    </source>
</evidence>
<reference evidence="11" key="1">
    <citation type="submission" date="2023-06" db="EMBL/GenBank/DDBJ databases">
        <authorList>
            <person name="Delattre M."/>
        </authorList>
    </citation>
    <scope>NUCLEOTIDE SEQUENCE</scope>
    <source>
        <strain evidence="11">AF72</strain>
    </source>
</reference>
<keyword evidence="3 9" id="KW-0547">Nucleotide-binding</keyword>
<dbReference type="Gene3D" id="1.10.400.10">
    <property type="entry name" value="GI Alpha 1, domain 2-like"/>
    <property type="match status" value="1"/>
</dbReference>
<keyword evidence="1" id="KW-0519">Myristate</keyword>
<dbReference type="FunFam" id="1.10.400.10:FF:000001">
    <property type="entry name" value="Guanine nucleotide-binding protein G(I) subunit alpha"/>
    <property type="match status" value="1"/>
</dbReference>
<gene>
    <name evidence="12" type="ORF">MSPICULIGERA_LOCUS22839</name>
    <name evidence="11" type="ORF">MSPICULIGERA_LOCUS3904</name>
</gene>
<accession>A0AA36FSC4</accession>
<organism evidence="11 13">
    <name type="scientific">Mesorhabditis spiculigera</name>
    <dbReference type="NCBI Taxonomy" id="96644"/>
    <lineage>
        <taxon>Eukaryota</taxon>
        <taxon>Metazoa</taxon>
        <taxon>Ecdysozoa</taxon>
        <taxon>Nematoda</taxon>
        <taxon>Chromadorea</taxon>
        <taxon>Rhabditida</taxon>
        <taxon>Rhabditina</taxon>
        <taxon>Rhabditomorpha</taxon>
        <taxon>Rhabditoidea</taxon>
        <taxon>Rhabditidae</taxon>
        <taxon>Mesorhabditinae</taxon>
        <taxon>Mesorhabditis</taxon>
    </lineage>
</organism>
<keyword evidence="5 9" id="KW-0342">GTP-binding</keyword>
<evidence type="ECO:0000256" key="3">
    <source>
        <dbReference type="ARBA" id="ARBA00022741"/>
    </source>
</evidence>
<dbReference type="GO" id="GO:0005737">
    <property type="term" value="C:cytoplasm"/>
    <property type="evidence" value="ECO:0007669"/>
    <property type="project" value="TreeGrafter"/>
</dbReference>
<feature type="binding site" evidence="10">
    <location>
        <position position="47"/>
    </location>
    <ligand>
        <name>Mg(2+)</name>
        <dbReference type="ChEBI" id="CHEBI:18420"/>
    </ligand>
</feature>
<dbReference type="GO" id="GO:0001664">
    <property type="term" value="F:G protein-coupled receptor binding"/>
    <property type="evidence" value="ECO:0007669"/>
    <property type="project" value="TreeGrafter"/>
</dbReference>
<sequence>MGCVNSTDQTNAKARSKQIDEQLKADHERQSREVKLLLLGAGESGKSTIVKQMKIIHETGYTEEERKQYRPVVFSNSMQSMSAILRAMNTLGIQFASQNGHNDMRQFFSLSQNCDEGELPLELAAVMKRLWEDGGVRHCFTRSREYQLNDSAPYYLNNLDRISRHDYIPSQDDVLRTRVKTTGIVETHFTYKDLHFKMFDVGGQRSERKKWIHCFEAVTAIIFCVAMSEYDMFLAEDDEMNRMVESMRLFDSICNNKWFIETSIILFLNKKDLFEEKIKKSPLTACFPEYPGPNAYEQASSFMQQQFENLNHRKDGQKEIYTHFTCATDTNNIRFVFDAVTDIIIRDNLKQCGLF</sequence>
<evidence type="ECO:0000256" key="4">
    <source>
        <dbReference type="ARBA" id="ARBA00022842"/>
    </source>
</evidence>
<dbReference type="PRINTS" id="PR00441">
    <property type="entry name" value="GPROTEINAI"/>
</dbReference>
<dbReference type="GO" id="GO:0005834">
    <property type="term" value="C:heterotrimeric G-protein complex"/>
    <property type="evidence" value="ECO:0007669"/>
    <property type="project" value="TreeGrafter"/>
</dbReference>